<proteinExistence type="predicted"/>
<reference evidence="2 3" key="1">
    <citation type="submission" date="2018-11" db="EMBL/GenBank/DDBJ databases">
        <title>Species Designations Belie Phenotypic and Genotypic Heterogeneity in Oral Streptococci.</title>
        <authorList>
            <person name="Velsko I."/>
        </authorList>
    </citation>
    <scope>NUCLEOTIDE SEQUENCE [LARGE SCALE GENOMIC DNA]</scope>
    <source>
        <strain evidence="2 3">A52</strain>
    </source>
</reference>
<keyword evidence="1 2" id="KW-0560">Oxidoreductase</keyword>
<accession>A0A3R9KQK6</accession>
<dbReference type="Proteomes" id="UP000270868">
    <property type="component" value="Unassembled WGS sequence"/>
</dbReference>
<dbReference type="PANTHER" id="PTHR43157:SF31">
    <property type="entry name" value="PHOSPHATIDYLINOSITOL-GLYCAN BIOSYNTHESIS CLASS F PROTEIN"/>
    <property type="match status" value="1"/>
</dbReference>
<evidence type="ECO:0000313" key="3">
    <source>
        <dbReference type="Proteomes" id="UP000270868"/>
    </source>
</evidence>
<dbReference type="GO" id="GO:0003939">
    <property type="term" value="F:L-iditol 2-dehydrogenase (NAD+) activity"/>
    <property type="evidence" value="ECO:0007669"/>
    <property type="project" value="UniProtKB-EC"/>
</dbReference>
<organism evidence="2 3">
    <name type="scientific">Streptococcus cristatus</name>
    <dbReference type="NCBI Taxonomy" id="45634"/>
    <lineage>
        <taxon>Bacteria</taxon>
        <taxon>Bacillati</taxon>
        <taxon>Bacillota</taxon>
        <taxon>Bacilli</taxon>
        <taxon>Lactobacillales</taxon>
        <taxon>Streptococcaceae</taxon>
        <taxon>Streptococcus</taxon>
    </lineage>
</organism>
<dbReference type="RefSeq" id="WP_125372580.1">
    <property type="nucleotide sequence ID" value="NZ_CAUUYS010000053.1"/>
</dbReference>
<dbReference type="SUPFAM" id="SSF51735">
    <property type="entry name" value="NAD(P)-binding Rossmann-fold domains"/>
    <property type="match status" value="1"/>
</dbReference>
<dbReference type="InterPro" id="IPR002347">
    <property type="entry name" value="SDR_fam"/>
</dbReference>
<dbReference type="Pfam" id="PF00106">
    <property type="entry name" value="adh_short"/>
    <property type="match status" value="1"/>
</dbReference>
<dbReference type="AlphaFoldDB" id="A0A3R9KQK6"/>
<dbReference type="EMBL" id="RJPS01000001">
    <property type="protein sequence ID" value="RSJ92693.1"/>
    <property type="molecule type" value="Genomic_DNA"/>
</dbReference>
<evidence type="ECO:0000313" key="2">
    <source>
        <dbReference type="EMBL" id="RSJ92693.1"/>
    </source>
</evidence>
<dbReference type="PANTHER" id="PTHR43157">
    <property type="entry name" value="PHOSPHATIDYLINOSITOL-GLYCAN BIOSYNTHESIS CLASS F PROTEIN-RELATED"/>
    <property type="match status" value="1"/>
</dbReference>
<dbReference type="InterPro" id="IPR036291">
    <property type="entry name" value="NAD(P)-bd_dom_sf"/>
</dbReference>
<dbReference type="EC" id="1.1.1.14" evidence="2"/>
<evidence type="ECO:0000256" key="1">
    <source>
        <dbReference type="ARBA" id="ARBA00023002"/>
    </source>
</evidence>
<comment type="caution">
    <text evidence="2">The sequence shown here is derived from an EMBL/GenBank/DDBJ whole genome shotgun (WGS) entry which is preliminary data.</text>
</comment>
<dbReference type="PRINTS" id="PR00081">
    <property type="entry name" value="GDHRDH"/>
</dbReference>
<protein>
    <submittedName>
        <fullName evidence="2">Sorbitol dehydrogenase</fullName>
        <ecNumber evidence="2">1.1.1.14</ecNumber>
    </submittedName>
</protein>
<name>A0A3R9KQK6_STRCR</name>
<gene>
    <name evidence="2" type="primary">polS</name>
    <name evidence="2" type="ORF">D8792_01285</name>
</gene>
<dbReference type="Gene3D" id="3.40.50.720">
    <property type="entry name" value="NAD(P)-binding Rossmann-like Domain"/>
    <property type="match status" value="1"/>
</dbReference>
<sequence length="295" mass="34041">MKKVIITGGNSGIGYQAAKQLAEKDWSVTLFCRRKEAAEQACEKIRQQTGNPHIDYILVDLSEMRSIRKAVEQYIQKEENLDVLINNAADFDLSVKKPILTKDGLEKQFATNVGAPYLLSSLFKGLLEKSDSGRIINISSQGLVLYPFMKLDFENLSGQKHYSPAKTYYQNKLALLMLSLYMRKHWKGIKVQAVRVTNVKVDMRRYNRLSVFMKNLYKIKSRFSMSPEEMAKVYTALSIEDGYEGFLYDEKCKEVKANAFAYEEEEQKKLYTLLGQMTSLKDNELEKRENENCRL</sequence>